<comment type="caution">
    <text evidence="4">The sequence shown here is derived from an EMBL/GenBank/DDBJ whole genome shotgun (WGS) entry which is preliminary data.</text>
</comment>
<dbReference type="InterPro" id="IPR013892">
    <property type="entry name" value="Cyt_c_biogenesis_Cmc1-like"/>
</dbReference>
<dbReference type="Proteomes" id="UP001233999">
    <property type="component" value="Unassembled WGS sequence"/>
</dbReference>
<dbReference type="EMBL" id="JASPKZ010002315">
    <property type="protein sequence ID" value="KAJ9595775.1"/>
    <property type="molecule type" value="Genomic_DNA"/>
</dbReference>
<sequence>MRNNKMMSANEETTVLPNKIGGGPHGLGDPLDRSLRHVEIEVLIPKKMREKAKEEKCIEEVKAFSECCKKYNLLMVVTCRKQNNALRNCLTKWYQDEEFKLICQEEYLQERSEFRRTGIPQKPKSSS</sequence>
<keyword evidence="3" id="KW-0496">Mitochondrion</keyword>
<dbReference type="PROSITE" id="PS51808">
    <property type="entry name" value="CHCH"/>
    <property type="match status" value="1"/>
</dbReference>
<dbReference type="AlphaFoldDB" id="A0AAD8AAY7"/>
<keyword evidence="5" id="KW-1185">Reference proteome</keyword>
<evidence type="ECO:0000313" key="4">
    <source>
        <dbReference type="EMBL" id="KAJ9595775.1"/>
    </source>
</evidence>
<comment type="subcellular location">
    <subcellularLocation>
        <location evidence="3">Mitochondrion</location>
    </subcellularLocation>
</comment>
<dbReference type="PANTHER" id="PTHR22977:SF5">
    <property type="entry name" value="COX ASSEMBLY MITOCHONDRIAL PROTEIN HOMOLOG"/>
    <property type="match status" value="1"/>
</dbReference>
<evidence type="ECO:0000256" key="3">
    <source>
        <dbReference type="RuleBase" id="RU364104"/>
    </source>
</evidence>
<dbReference type="GO" id="GO:0005739">
    <property type="term" value="C:mitochondrion"/>
    <property type="evidence" value="ECO:0007669"/>
    <property type="project" value="UniProtKB-SubCell"/>
</dbReference>
<organism evidence="4 5">
    <name type="scientific">Diploptera punctata</name>
    <name type="common">Pacific beetle cockroach</name>
    <dbReference type="NCBI Taxonomy" id="6984"/>
    <lineage>
        <taxon>Eukaryota</taxon>
        <taxon>Metazoa</taxon>
        <taxon>Ecdysozoa</taxon>
        <taxon>Arthropoda</taxon>
        <taxon>Hexapoda</taxon>
        <taxon>Insecta</taxon>
        <taxon>Pterygota</taxon>
        <taxon>Neoptera</taxon>
        <taxon>Polyneoptera</taxon>
        <taxon>Dictyoptera</taxon>
        <taxon>Blattodea</taxon>
        <taxon>Blaberoidea</taxon>
        <taxon>Blaberidae</taxon>
        <taxon>Diplopterinae</taxon>
        <taxon>Diploptera</taxon>
    </lineage>
</organism>
<protein>
    <recommendedName>
        <fullName evidence="3">COX assembly mitochondrial protein</fullName>
    </recommendedName>
</protein>
<gene>
    <name evidence="4" type="ORF">L9F63_013019</name>
</gene>
<evidence type="ECO:0000256" key="1">
    <source>
        <dbReference type="ARBA" id="ARBA00007347"/>
    </source>
</evidence>
<evidence type="ECO:0000256" key="2">
    <source>
        <dbReference type="ARBA" id="ARBA00023157"/>
    </source>
</evidence>
<reference evidence="4" key="1">
    <citation type="journal article" date="2023" name="IScience">
        <title>Live-bearing cockroach genome reveals convergent evolutionary mechanisms linked to viviparity in insects and beyond.</title>
        <authorList>
            <person name="Fouks B."/>
            <person name="Harrison M.C."/>
            <person name="Mikhailova A.A."/>
            <person name="Marchal E."/>
            <person name="English S."/>
            <person name="Carruthers M."/>
            <person name="Jennings E.C."/>
            <person name="Chiamaka E.L."/>
            <person name="Frigard R.A."/>
            <person name="Pippel M."/>
            <person name="Attardo G.M."/>
            <person name="Benoit J.B."/>
            <person name="Bornberg-Bauer E."/>
            <person name="Tobe S.S."/>
        </authorList>
    </citation>
    <scope>NUCLEOTIDE SEQUENCE</scope>
    <source>
        <strain evidence="4">Stay&amp;Tobe</strain>
    </source>
</reference>
<accession>A0AAD8AAY7</accession>
<proteinExistence type="inferred from homology"/>
<comment type="similarity">
    <text evidence="1 3">Belongs to the CMC family.</text>
</comment>
<evidence type="ECO:0000313" key="5">
    <source>
        <dbReference type="Proteomes" id="UP001233999"/>
    </source>
</evidence>
<dbReference type="Pfam" id="PF08583">
    <property type="entry name" value="Cmc1"/>
    <property type="match status" value="1"/>
</dbReference>
<reference evidence="4" key="2">
    <citation type="submission" date="2023-05" db="EMBL/GenBank/DDBJ databases">
        <authorList>
            <person name="Fouks B."/>
        </authorList>
    </citation>
    <scope>NUCLEOTIDE SEQUENCE</scope>
    <source>
        <strain evidence="4">Stay&amp;Tobe</strain>
        <tissue evidence="4">Testes</tissue>
    </source>
</reference>
<dbReference type="PANTHER" id="PTHR22977">
    <property type="entry name" value="COX ASSEMBLY MITOCHONDRIAL PROTEIN"/>
    <property type="match status" value="1"/>
</dbReference>
<keyword evidence="2" id="KW-1015">Disulfide bond</keyword>
<name>A0AAD8AAY7_DIPPU</name>